<reference evidence="2 3" key="2">
    <citation type="journal article" date="2012" name="Open Biol.">
        <title>Characteristics of nucleosomes and linker DNA regions on the genome of the basidiomycete Mixia osmundae revealed by mono- and dinucleosome mapping.</title>
        <authorList>
            <person name="Nishida H."/>
            <person name="Kondo S."/>
            <person name="Matsumoto T."/>
            <person name="Suzuki Y."/>
            <person name="Yoshikawa H."/>
            <person name="Taylor T.D."/>
            <person name="Sugiyama J."/>
        </authorList>
    </citation>
    <scope>NUCLEOTIDE SEQUENCE [LARGE SCALE GENOMIC DNA]</scope>
    <source>
        <strain evidence="3">CBS 9802 / IAM 14324 / JCM 22182 / KY 12970</strain>
    </source>
</reference>
<evidence type="ECO:0000313" key="2">
    <source>
        <dbReference type="EMBL" id="GAA94871.1"/>
    </source>
</evidence>
<feature type="domain" description="Phosphatidylinositol-specific phospholipase C X" evidence="1">
    <location>
        <begin position="43"/>
        <end position="169"/>
    </location>
</feature>
<protein>
    <recommendedName>
        <fullName evidence="1">Phosphatidylinositol-specific phospholipase C X domain-containing protein</fullName>
    </recommendedName>
</protein>
<dbReference type="InterPro" id="IPR051057">
    <property type="entry name" value="PI-PLC_domain"/>
</dbReference>
<dbReference type="Pfam" id="PF00388">
    <property type="entry name" value="PI-PLC-X"/>
    <property type="match status" value="1"/>
</dbReference>
<dbReference type="OrthoDB" id="1046782at2759"/>
<gene>
    <name evidence="2" type="primary">Mo01525</name>
    <name evidence="2" type="ORF">E5Q_01525</name>
</gene>
<dbReference type="OMA" id="IAYHGIY"/>
<proteinExistence type="predicted"/>
<keyword evidence="3" id="KW-1185">Reference proteome</keyword>
<dbReference type="SUPFAM" id="SSF51695">
    <property type="entry name" value="PLC-like phosphodiesterases"/>
    <property type="match status" value="1"/>
</dbReference>
<evidence type="ECO:0000259" key="1">
    <source>
        <dbReference type="Pfam" id="PF00388"/>
    </source>
</evidence>
<dbReference type="Gene3D" id="3.20.20.190">
    <property type="entry name" value="Phosphatidylinositol (PI) phosphodiesterase"/>
    <property type="match status" value="1"/>
</dbReference>
<evidence type="ECO:0000313" key="3">
    <source>
        <dbReference type="Proteomes" id="UP000009131"/>
    </source>
</evidence>
<dbReference type="eggNOG" id="ENOG502RZSI">
    <property type="taxonomic scope" value="Eukaryota"/>
</dbReference>
<dbReference type="Proteomes" id="UP000009131">
    <property type="component" value="Unassembled WGS sequence"/>
</dbReference>
<dbReference type="GO" id="GO:0008081">
    <property type="term" value="F:phosphoric diester hydrolase activity"/>
    <property type="evidence" value="ECO:0007669"/>
    <property type="project" value="InterPro"/>
</dbReference>
<accession>G7DW65</accession>
<dbReference type="InterPro" id="IPR000909">
    <property type="entry name" value="PLipase_C_PInositol-sp_X_dom"/>
</dbReference>
<dbReference type="EMBL" id="BABT02000047">
    <property type="protein sequence ID" value="GAA94871.1"/>
    <property type="molecule type" value="Genomic_DNA"/>
</dbReference>
<dbReference type="STRING" id="764103.G7DW65"/>
<dbReference type="InterPro" id="IPR017946">
    <property type="entry name" value="PLC-like_Pdiesterase_TIM-brl"/>
</dbReference>
<name>G7DW65_MIXOS</name>
<dbReference type="GO" id="GO:0006629">
    <property type="term" value="P:lipid metabolic process"/>
    <property type="evidence" value="ECO:0007669"/>
    <property type="project" value="InterPro"/>
</dbReference>
<sequence length="329" mass="36969">MPPIPCDGYERADWLQHISDEISIAELCLPATHETLALYGFPISVCQTQALEQQLLEGIRFIDVRFAYVKKKRRHVHLDEKNTQPRELLAYHGIQSQRLKAVDVLNLLVDFVEKHPSEFVIVSIKQENRAAGFEQAVMNLIATNSKRWFLERRIPTLREARGKLVLFSRFGQDPGGIQLPTWPDNQPQAWRTFFDGRDVIVQDRYLIGVLDIPEKAAVSAALIEDALLPLDQSRSRASSTSSCKPMIPLQASDNAWRIDFTSGGSPPFAYPVVVAKGLSIPCLSLFAGVNERIKSTLIAATDKGQKARGLVLLMDFYDLEMVDLIITLN</sequence>
<organism evidence="2 3">
    <name type="scientific">Mixia osmundae (strain CBS 9802 / IAM 14324 / JCM 22182 / KY 12970)</name>
    <dbReference type="NCBI Taxonomy" id="764103"/>
    <lineage>
        <taxon>Eukaryota</taxon>
        <taxon>Fungi</taxon>
        <taxon>Dikarya</taxon>
        <taxon>Basidiomycota</taxon>
        <taxon>Pucciniomycotina</taxon>
        <taxon>Mixiomycetes</taxon>
        <taxon>Mixiales</taxon>
        <taxon>Mixiaceae</taxon>
        <taxon>Mixia</taxon>
    </lineage>
</organism>
<dbReference type="HOGENOM" id="CLU_024117_3_1_1"/>
<comment type="caution">
    <text evidence="2">The sequence shown here is derived from an EMBL/GenBank/DDBJ whole genome shotgun (WGS) entry which is preliminary data.</text>
</comment>
<dbReference type="PROSITE" id="PS50007">
    <property type="entry name" value="PIPLC_X_DOMAIN"/>
    <property type="match status" value="1"/>
</dbReference>
<dbReference type="InParanoid" id="G7DW65"/>
<dbReference type="AlphaFoldDB" id="G7DW65"/>
<dbReference type="PANTHER" id="PTHR13593">
    <property type="match status" value="1"/>
</dbReference>
<reference evidence="2 3" key="1">
    <citation type="journal article" date="2011" name="J. Gen. Appl. Microbiol.">
        <title>Draft genome sequencing of the enigmatic basidiomycete Mixia osmundae.</title>
        <authorList>
            <person name="Nishida H."/>
            <person name="Nagatsuka Y."/>
            <person name="Sugiyama J."/>
        </authorList>
    </citation>
    <scope>NUCLEOTIDE SEQUENCE [LARGE SCALE GENOMIC DNA]</scope>
    <source>
        <strain evidence="3">CBS 9802 / IAM 14324 / JCM 22182 / KY 12970</strain>
    </source>
</reference>
<dbReference type="RefSeq" id="XP_014564981.1">
    <property type="nucleotide sequence ID" value="XM_014709495.1"/>
</dbReference>
<dbReference type="PANTHER" id="PTHR13593:SF148">
    <property type="entry name" value="PHOSPHATIDYLINOSITOL-SPECIFIC PHOSPHOLIPASE C X DOMAIN-CONTAINING PROTEIN"/>
    <property type="match status" value="1"/>
</dbReference>